<dbReference type="GO" id="GO:0009098">
    <property type="term" value="P:L-leucine biosynthetic process"/>
    <property type="evidence" value="ECO:0007669"/>
    <property type="project" value="TreeGrafter"/>
</dbReference>
<dbReference type="Gene3D" id="3.20.20.70">
    <property type="entry name" value="Aldolase class I"/>
    <property type="match status" value="1"/>
</dbReference>
<keyword evidence="1" id="KW-0464">Manganese</keyword>
<proteinExistence type="predicted"/>
<evidence type="ECO:0000313" key="3">
    <source>
        <dbReference type="EMBL" id="PWI25098.1"/>
    </source>
</evidence>
<name>A0A2U3AKN2_9BACL</name>
<dbReference type="GO" id="GO:0003852">
    <property type="term" value="F:2-isopropylmalate synthase activity"/>
    <property type="evidence" value="ECO:0007669"/>
    <property type="project" value="TreeGrafter"/>
</dbReference>
<dbReference type="PROSITE" id="PS50991">
    <property type="entry name" value="PYR_CT"/>
    <property type="match status" value="1"/>
</dbReference>
<dbReference type="RefSeq" id="WP_109306324.1">
    <property type="nucleotide sequence ID" value="NZ_BJUF01000019.1"/>
</dbReference>
<dbReference type="EMBL" id="QFVR01000012">
    <property type="protein sequence ID" value="PWI25098.1"/>
    <property type="molecule type" value="Genomic_DNA"/>
</dbReference>
<evidence type="ECO:0000259" key="2">
    <source>
        <dbReference type="PROSITE" id="PS50991"/>
    </source>
</evidence>
<evidence type="ECO:0000256" key="1">
    <source>
        <dbReference type="ARBA" id="ARBA00023211"/>
    </source>
</evidence>
<dbReference type="AlphaFoldDB" id="A0A2U3AKN2"/>
<dbReference type="CDD" id="cd07944">
    <property type="entry name" value="DRE_TIM_HOA_like"/>
    <property type="match status" value="1"/>
</dbReference>
<dbReference type="Pfam" id="PF00682">
    <property type="entry name" value="HMGL-like"/>
    <property type="match status" value="1"/>
</dbReference>
<feature type="domain" description="Pyruvate carboxyltransferase" evidence="2">
    <location>
        <begin position="6"/>
        <end position="258"/>
    </location>
</feature>
<organism evidence="3 4">
    <name type="scientific">Kurthia sibirica</name>
    <dbReference type="NCBI Taxonomy" id="202750"/>
    <lineage>
        <taxon>Bacteria</taxon>
        <taxon>Bacillati</taxon>
        <taxon>Bacillota</taxon>
        <taxon>Bacilli</taxon>
        <taxon>Bacillales</taxon>
        <taxon>Caryophanaceae</taxon>
        <taxon>Kurthia</taxon>
    </lineage>
</organism>
<dbReference type="InterPro" id="IPR000891">
    <property type="entry name" value="PYR_CT"/>
</dbReference>
<dbReference type="SUPFAM" id="SSF51569">
    <property type="entry name" value="Aldolase"/>
    <property type="match status" value="1"/>
</dbReference>
<comment type="caution">
    <text evidence="3">The sequence shown here is derived from an EMBL/GenBank/DDBJ whole genome shotgun (WGS) entry which is preliminary data.</text>
</comment>
<dbReference type="Proteomes" id="UP000245938">
    <property type="component" value="Unassembled WGS sequence"/>
</dbReference>
<dbReference type="InterPro" id="IPR013785">
    <property type="entry name" value="Aldolase_TIM"/>
</dbReference>
<sequence>MKSKNVKIVDCTIRDGGLVNNWDFSVDFVRDTYEALNAAGVDYMEIGYKNSPKLVDAENCGPWRFCEDDFIKEVIPEIKGTKLSAIVDIGRVDPTDFLHSDDSPFSMIRVACYLKDVDKAIDLVTSFNELGYKTAINIMAVSNSINSHLIDALQKINESPADIAYIVDSFGSLFNRDIEHLTSLFKEHAPSKKLGIHTHNNLQMAFSNTLHGIELGIEYLDTSVFGMGRGAGNCQTELILGHLTASKYDMKPILKLIDERFVPLRKEVEWGYNTAYALTGLFNEHPRSAIAMRKTEDKDNFLGFYNKLTSVESHLDIK</sequence>
<protein>
    <submittedName>
        <fullName evidence="3">Nucleoid-structuring protein H-NS</fullName>
    </submittedName>
</protein>
<evidence type="ECO:0000313" key="4">
    <source>
        <dbReference type="Proteomes" id="UP000245938"/>
    </source>
</evidence>
<gene>
    <name evidence="3" type="ORF">DEX24_10160</name>
</gene>
<dbReference type="PANTHER" id="PTHR10277">
    <property type="entry name" value="HOMOCITRATE SYNTHASE-RELATED"/>
    <property type="match status" value="1"/>
</dbReference>
<dbReference type="PANTHER" id="PTHR10277:SF9">
    <property type="entry name" value="2-ISOPROPYLMALATE SYNTHASE 1, CHLOROPLASTIC-RELATED"/>
    <property type="match status" value="1"/>
</dbReference>
<dbReference type="OrthoDB" id="9804858at2"/>
<keyword evidence="4" id="KW-1185">Reference proteome</keyword>
<reference evidence="3 4" key="1">
    <citation type="submission" date="2018-05" db="EMBL/GenBank/DDBJ databases">
        <title>Kurthia sibirica genome sequence.</title>
        <authorList>
            <person name="Maclea K.S."/>
            <person name="Goen A.E."/>
        </authorList>
    </citation>
    <scope>NUCLEOTIDE SEQUENCE [LARGE SCALE GENOMIC DNA]</scope>
    <source>
        <strain evidence="3 4">ATCC 49154</strain>
    </source>
</reference>
<accession>A0A2U3AKN2</accession>
<dbReference type="InterPro" id="IPR050073">
    <property type="entry name" value="2-IPM_HCS-like"/>
</dbReference>